<dbReference type="Proteomes" id="UP000661112">
    <property type="component" value="Unassembled WGS sequence"/>
</dbReference>
<evidence type="ECO:0000313" key="3">
    <source>
        <dbReference type="Proteomes" id="UP000661112"/>
    </source>
</evidence>
<accession>A0ABR8DFK5</accession>
<evidence type="ECO:0000256" key="1">
    <source>
        <dbReference type="SAM" id="SignalP"/>
    </source>
</evidence>
<reference evidence="2 3" key="1">
    <citation type="journal article" date="2020" name="ISME J.">
        <title>Comparative genomics reveals insights into cyanobacterial evolution and habitat adaptation.</title>
        <authorList>
            <person name="Chen M.Y."/>
            <person name="Teng W.K."/>
            <person name="Zhao L."/>
            <person name="Hu C.X."/>
            <person name="Zhou Y.K."/>
            <person name="Han B.P."/>
            <person name="Song L.R."/>
            <person name="Shu W.S."/>
        </authorList>
    </citation>
    <scope>NUCLEOTIDE SEQUENCE [LARGE SCALE GENOMIC DNA]</scope>
    <source>
        <strain evidence="2 3">FACHB-119</strain>
    </source>
</reference>
<protein>
    <submittedName>
        <fullName evidence="2">Uncharacterized protein</fullName>
    </submittedName>
</protein>
<evidence type="ECO:0000313" key="2">
    <source>
        <dbReference type="EMBL" id="MBD2505303.1"/>
    </source>
</evidence>
<dbReference type="RefSeq" id="WP_190479980.1">
    <property type="nucleotide sequence ID" value="NZ_JACJSG010000079.1"/>
</dbReference>
<name>A0ABR8DFK5_9NOST</name>
<proteinExistence type="predicted"/>
<feature type="signal peptide" evidence="1">
    <location>
        <begin position="1"/>
        <end position="26"/>
    </location>
</feature>
<keyword evidence="1" id="KW-0732">Signal</keyword>
<organism evidence="2 3">
    <name type="scientific">Anabaena azotica FACHB-119</name>
    <dbReference type="NCBI Taxonomy" id="947527"/>
    <lineage>
        <taxon>Bacteria</taxon>
        <taxon>Bacillati</taxon>
        <taxon>Cyanobacteriota</taxon>
        <taxon>Cyanophyceae</taxon>
        <taxon>Nostocales</taxon>
        <taxon>Nostocaceae</taxon>
        <taxon>Anabaena</taxon>
        <taxon>Anabaena azotica</taxon>
    </lineage>
</organism>
<gene>
    <name evidence="2" type="ORF">H6G83_32695</name>
</gene>
<dbReference type="EMBL" id="JACJSG010000079">
    <property type="protein sequence ID" value="MBD2505303.1"/>
    <property type="molecule type" value="Genomic_DNA"/>
</dbReference>
<comment type="caution">
    <text evidence="2">The sequence shown here is derived from an EMBL/GenBank/DDBJ whole genome shotgun (WGS) entry which is preliminary data.</text>
</comment>
<sequence>MKAINYLLICGISVLFFTANTPQVQAQSRRDLCKIHSGNVHNFTSYYNLFNQSTATPLRPFIQNNRAYKVDNNLIAKPIFYTLIDGGNTVSAFEIKGKFGDIYVSNRDIAIQYIVQNEIGSYAELIGMCLNGIFATPKQRVILNMYELVPDTQSALQEARLGASTERIGNMFR</sequence>
<keyword evidence="3" id="KW-1185">Reference proteome</keyword>
<feature type="chain" id="PRO_5046344554" evidence="1">
    <location>
        <begin position="27"/>
        <end position="173"/>
    </location>
</feature>